<reference evidence="14 15" key="1">
    <citation type="journal article" date="2013" name="Genome Announc.">
        <title>Complete Genome Sequence of the Porcine Strain Brachyspira pilosicoli P43/6/78(T.).</title>
        <authorList>
            <person name="Lin C."/>
            <person name="den Bakker H.C."/>
            <person name="Suzuki H."/>
            <person name="Lefebure T."/>
            <person name="Ponnala L."/>
            <person name="Sun Q."/>
            <person name="Stanhope M.J."/>
            <person name="Wiedmann M."/>
            <person name="Duhamel G.E."/>
        </authorList>
    </citation>
    <scope>NUCLEOTIDE SEQUENCE [LARGE SCALE GENOMIC DNA]</scope>
    <source>
        <strain evidence="14 15">P43/6/78</strain>
    </source>
</reference>
<evidence type="ECO:0000256" key="7">
    <source>
        <dbReference type="ARBA" id="ARBA00047334"/>
    </source>
</evidence>
<feature type="binding site" evidence="10">
    <location>
        <begin position="156"/>
        <end position="158"/>
    </location>
    <ligand>
        <name>2-[(2R,5Z)-2-carboxy-4-methylthiazol-5(2H)-ylidene]ethyl phosphate</name>
        <dbReference type="ChEBI" id="CHEBI:62899"/>
    </ligand>
</feature>
<evidence type="ECO:0000256" key="9">
    <source>
        <dbReference type="ARBA" id="ARBA00047883"/>
    </source>
</evidence>
<dbReference type="GO" id="GO:0009228">
    <property type="term" value="P:thiamine biosynthetic process"/>
    <property type="evidence" value="ECO:0007669"/>
    <property type="project" value="UniProtKB-KW"/>
</dbReference>
<dbReference type="GO" id="GO:0000287">
    <property type="term" value="F:magnesium ion binding"/>
    <property type="evidence" value="ECO:0007669"/>
    <property type="project" value="UniProtKB-UniRule"/>
</dbReference>
<dbReference type="GO" id="GO:0005737">
    <property type="term" value="C:cytoplasm"/>
    <property type="evidence" value="ECO:0007669"/>
    <property type="project" value="TreeGrafter"/>
</dbReference>
<dbReference type="UniPathway" id="UPA00060">
    <property type="reaction ID" value="UER00141"/>
</dbReference>
<evidence type="ECO:0000256" key="8">
    <source>
        <dbReference type="ARBA" id="ARBA00047851"/>
    </source>
</evidence>
<dbReference type="GO" id="GO:0004789">
    <property type="term" value="F:thiamine-phosphate diphosphorylase activity"/>
    <property type="evidence" value="ECO:0007669"/>
    <property type="project" value="UniProtKB-UniRule"/>
</dbReference>
<dbReference type="EMBL" id="CP002873">
    <property type="protein sequence ID" value="AGA65378.1"/>
    <property type="molecule type" value="Genomic_DNA"/>
</dbReference>
<evidence type="ECO:0000256" key="3">
    <source>
        <dbReference type="ARBA" id="ARBA00022679"/>
    </source>
</evidence>
<dbReference type="GO" id="GO:0009229">
    <property type="term" value="P:thiamine diphosphate biosynthetic process"/>
    <property type="evidence" value="ECO:0007669"/>
    <property type="project" value="UniProtKB-UniRule"/>
</dbReference>
<comment type="catalytic activity">
    <reaction evidence="8 10 11">
        <text>2-(2-carboxy-4-methylthiazol-5-yl)ethyl phosphate + 4-amino-2-methyl-5-(diphosphooxymethyl)pyrimidine + 2 H(+) = thiamine phosphate + CO2 + diphosphate</text>
        <dbReference type="Rhea" id="RHEA:47848"/>
        <dbReference type="ChEBI" id="CHEBI:15378"/>
        <dbReference type="ChEBI" id="CHEBI:16526"/>
        <dbReference type="ChEBI" id="CHEBI:33019"/>
        <dbReference type="ChEBI" id="CHEBI:37575"/>
        <dbReference type="ChEBI" id="CHEBI:57841"/>
        <dbReference type="ChEBI" id="CHEBI:62890"/>
        <dbReference type="EC" id="2.5.1.3"/>
    </reaction>
</comment>
<evidence type="ECO:0000313" key="15">
    <source>
        <dbReference type="Proteomes" id="UP000010793"/>
    </source>
</evidence>
<dbReference type="NCBIfam" id="TIGR00693">
    <property type="entry name" value="thiE"/>
    <property type="match status" value="1"/>
</dbReference>
<evidence type="ECO:0000256" key="2">
    <source>
        <dbReference type="ARBA" id="ARBA00005165"/>
    </source>
</evidence>
<sequence length="229" mass="25987">MNNFKNLKNKKDKRDYLKENYFNKSIYCVTAEDFSKGRNNIEVVGSMLDAGIKIIQYREKENPKKYMREKYKECVKIREMTRKSNALFIVDDYADLALAVEADGVHIGQNDMPIEVVRKIVGDDMIIGLSTKNIDEANEAFNSSADYIGVGPIFDTNTKIDANSAVGIEYLDYIAKNIDMPFVCIGGIKLNNMDLLIEHNAKCLCMLTEIVASDDIKNKCETLIKKMHS</sequence>
<dbReference type="SUPFAM" id="SSF51391">
    <property type="entry name" value="Thiamin phosphate synthase"/>
    <property type="match status" value="1"/>
</dbReference>
<feature type="binding site" evidence="10">
    <location>
        <begin position="56"/>
        <end position="60"/>
    </location>
    <ligand>
        <name>4-amino-2-methyl-5-(diphosphooxymethyl)pyrimidine</name>
        <dbReference type="ChEBI" id="CHEBI:57841"/>
    </ligand>
</feature>
<dbReference type="InterPro" id="IPR022998">
    <property type="entry name" value="ThiamineP_synth_TenI"/>
</dbReference>
<dbReference type="HAMAP" id="MF_00097">
    <property type="entry name" value="TMP_synthase"/>
    <property type="match status" value="1"/>
</dbReference>
<evidence type="ECO:0000256" key="11">
    <source>
        <dbReference type="RuleBase" id="RU003826"/>
    </source>
</evidence>
<dbReference type="InterPro" id="IPR036206">
    <property type="entry name" value="ThiamineP_synth_sf"/>
</dbReference>
<dbReference type="KEGG" id="bpip:BPP43_00040"/>
<feature type="binding site" evidence="10">
    <location>
        <position position="159"/>
    </location>
    <ligand>
        <name>4-amino-2-methyl-5-(diphosphooxymethyl)pyrimidine</name>
        <dbReference type="ChEBI" id="CHEBI:57841"/>
    </ligand>
</feature>
<feature type="binding site" evidence="10">
    <location>
        <position position="92"/>
    </location>
    <ligand>
        <name>Mg(2+)</name>
        <dbReference type="ChEBI" id="CHEBI:18420"/>
    </ligand>
</feature>
<name>A0A3B6VHR5_BRAPL</name>
<evidence type="ECO:0000256" key="12">
    <source>
        <dbReference type="RuleBase" id="RU004253"/>
    </source>
</evidence>
<dbReference type="CDD" id="cd00564">
    <property type="entry name" value="TMP_TenI"/>
    <property type="match status" value="1"/>
</dbReference>
<organism evidence="14 15">
    <name type="scientific">Brachyspira pilosicoli P43/6/78</name>
    <dbReference type="NCBI Taxonomy" id="1042417"/>
    <lineage>
        <taxon>Bacteria</taxon>
        <taxon>Pseudomonadati</taxon>
        <taxon>Spirochaetota</taxon>
        <taxon>Spirochaetia</taxon>
        <taxon>Brachyspirales</taxon>
        <taxon>Brachyspiraceae</taxon>
        <taxon>Brachyspira</taxon>
    </lineage>
</organism>
<evidence type="ECO:0000313" key="14">
    <source>
        <dbReference type="EMBL" id="AGA65378.1"/>
    </source>
</evidence>
<comment type="pathway">
    <text evidence="2 10 12">Cofactor biosynthesis; thiamine diphosphate biosynthesis; thiamine phosphate from 4-amino-2-methyl-5-diphosphomethylpyrimidine and 4-methyl-5-(2-phosphoethyl)-thiazole: step 1/1.</text>
</comment>
<dbReference type="EC" id="2.5.1.3" evidence="10"/>
<dbReference type="PANTHER" id="PTHR20857">
    <property type="entry name" value="THIAMINE-PHOSPHATE PYROPHOSPHORYLASE"/>
    <property type="match status" value="1"/>
</dbReference>
<feature type="binding site" evidence="10">
    <location>
        <position position="130"/>
    </location>
    <ligand>
        <name>4-amino-2-methyl-5-(diphosphooxymethyl)pyrimidine</name>
        <dbReference type="ChEBI" id="CHEBI:57841"/>
    </ligand>
</feature>
<feature type="binding site" evidence="10">
    <location>
        <position position="91"/>
    </location>
    <ligand>
        <name>4-amino-2-methyl-5-(diphosphooxymethyl)pyrimidine</name>
        <dbReference type="ChEBI" id="CHEBI:57841"/>
    </ligand>
</feature>
<feature type="domain" description="Thiamine phosphate synthase/TenI" evidence="13">
    <location>
        <begin position="26"/>
        <end position="210"/>
    </location>
</feature>
<evidence type="ECO:0000259" key="13">
    <source>
        <dbReference type="Pfam" id="PF02581"/>
    </source>
</evidence>
<dbReference type="AlphaFoldDB" id="A0A3B6VHR5"/>
<keyword evidence="3 10" id="KW-0808">Transferase</keyword>
<comment type="catalytic activity">
    <reaction evidence="7 10 11">
        <text>4-methyl-5-(2-phosphooxyethyl)-thiazole + 4-amino-2-methyl-5-(diphosphooxymethyl)pyrimidine + H(+) = thiamine phosphate + diphosphate</text>
        <dbReference type="Rhea" id="RHEA:22328"/>
        <dbReference type="ChEBI" id="CHEBI:15378"/>
        <dbReference type="ChEBI" id="CHEBI:33019"/>
        <dbReference type="ChEBI" id="CHEBI:37575"/>
        <dbReference type="ChEBI" id="CHEBI:57841"/>
        <dbReference type="ChEBI" id="CHEBI:58296"/>
        <dbReference type="EC" id="2.5.1.3"/>
    </reaction>
</comment>
<comment type="catalytic activity">
    <reaction evidence="9 10 11">
        <text>2-[(2R,5Z)-2-carboxy-4-methylthiazol-5(2H)-ylidene]ethyl phosphate + 4-amino-2-methyl-5-(diphosphooxymethyl)pyrimidine + 2 H(+) = thiamine phosphate + CO2 + diphosphate</text>
        <dbReference type="Rhea" id="RHEA:47844"/>
        <dbReference type="ChEBI" id="CHEBI:15378"/>
        <dbReference type="ChEBI" id="CHEBI:16526"/>
        <dbReference type="ChEBI" id="CHEBI:33019"/>
        <dbReference type="ChEBI" id="CHEBI:37575"/>
        <dbReference type="ChEBI" id="CHEBI:57841"/>
        <dbReference type="ChEBI" id="CHEBI:62899"/>
        <dbReference type="EC" id="2.5.1.3"/>
    </reaction>
</comment>
<evidence type="ECO:0000256" key="1">
    <source>
        <dbReference type="ARBA" id="ARBA00003814"/>
    </source>
</evidence>
<proteinExistence type="inferred from homology"/>
<dbReference type="Proteomes" id="UP000010793">
    <property type="component" value="Chromosome"/>
</dbReference>
<accession>A0A3B6VHR5</accession>
<feature type="binding site" evidence="10">
    <location>
        <position position="187"/>
    </location>
    <ligand>
        <name>2-[(2R,5Z)-2-carboxy-4-methylthiazol-5(2H)-ylidene]ethyl phosphate</name>
        <dbReference type="ChEBI" id="CHEBI:62899"/>
    </ligand>
</feature>
<keyword evidence="4 10" id="KW-0479">Metal-binding</keyword>
<dbReference type="Gene3D" id="3.20.20.70">
    <property type="entry name" value="Aldolase class I"/>
    <property type="match status" value="1"/>
</dbReference>
<protein>
    <recommendedName>
        <fullName evidence="10">Thiamine-phosphate synthase</fullName>
        <shortName evidence="10">TP synthase</shortName>
        <shortName evidence="10">TPS</shortName>
        <ecNumber evidence="10">2.5.1.3</ecNumber>
    </recommendedName>
    <alternativeName>
        <fullName evidence="10">Thiamine-phosphate pyrophosphorylase</fullName>
        <shortName evidence="10">TMP pyrophosphorylase</shortName>
        <shortName evidence="10">TMP-PPase</shortName>
    </alternativeName>
</protein>
<dbReference type="InterPro" id="IPR013785">
    <property type="entry name" value="Aldolase_TIM"/>
</dbReference>
<dbReference type="PANTHER" id="PTHR20857:SF15">
    <property type="entry name" value="THIAMINE-PHOSPHATE SYNTHASE"/>
    <property type="match status" value="1"/>
</dbReference>
<keyword evidence="5 10" id="KW-0460">Magnesium</keyword>
<feature type="binding site" evidence="10">
    <location>
        <position position="111"/>
    </location>
    <ligand>
        <name>Mg(2+)</name>
        <dbReference type="ChEBI" id="CHEBI:18420"/>
    </ligand>
</feature>
<dbReference type="FunFam" id="3.20.20.70:FF:000096">
    <property type="entry name" value="Thiamine-phosphate synthase"/>
    <property type="match status" value="1"/>
</dbReference>
<gene>
    <name evidence="10" type="primary">thiE</name>
    <name evidence="14" type="ORF">BPP43_00040</name>
</gene>
<comment type="similarity">
    <text evidence="10 11">Belongs to the thiamine-phosphate synthase family.</text>
</comment>
<keyword evidence="15" id="KW-1185">Reference proteome</keyword>
<evidence type="ECO:0000256" key="5">
    <source>
        <dbReference type="ARBA" id="ARBA00022842"/>
    </source>
</evidence>
<keyword evidence="6 10" id="KW-0784">Thiamine biosynthesis</keyword>
<evidence type="ECO:0000256" key="10">
    <source>
        <dbReference type="HAMAP-Rule" id="MF_00097"/>
    </source>
</evidence>
<feature type="binding site" evidence="10">
    <location>
        <begin position="207"/>
        <end position="208"/>
    </location>
    <ligand>
        <name>2-[(2R,5Z)-2-carboxy-4-methylthiazol-5(2H)-ylidene]ethyl phosphate</name>
        <dbReference type="ChEBI" id="CHEBI:62899"/>
    </ligand>
</feature>
<comment type="function">
    <text evidence="1 10">Condenses 4-methyl-5-(beta-hydroxyethyl)thiazole monophosphate (THZ-P) and 2-methyl-4-amino-5-hydroxymethyl pyrimidine pyrophosphate (HMP-PP) to form thiamine monophosphate (TMP).</text>
</comment>
<evidence type="ECO:0000256" key="6">
    <source>
        <dbReference type="ARBA" id="ARBA00022977"/>
    </source>
</evidence>
<dbReference type="Pfam" id="PF02581">
    <property type="entry name" value="TMP-TENI"/>
    <property type="match status" value="1"/>
</dbReference>
<dbReference type="RefSeq" id="WP_015273798.1">
    <property type="nucleotide sequence ID" value="NC_019908.1"/>
</dbReference>
<comment type="cofactor">
    <cofactor evidence="10">
        <name>Mg(2+)</name>
        <dbReference type="ChEBI" id="CHEBI:18420"/>
    </cofactor>
    <text evidence="10">Binds 1 Mg(2+) ion per subunit.</text>
</comment>
<evidence type="ECO:0000256" key="4">
    <source>
        <dbReference type="ARBA" id="ARBA00022723"/>
    </source>
</evidence>
<dbReference type="InterPro" id="IPR034291">
    <property type="entry name" value="TMP_synthase"/>
</dbReference>